<dbReference type="Pfam" id="PF22666">
    <property type="entry name" value="Glyco_hydro_2_N2"/>
    <property type="match status" value="1"/>
</dbReference>
<dbReference type="Proteomes" id="UP000309676">
    <property type="component" value="Unassembled WGS sequence"/>
</dbReference>
<dbReference type="PANTHER" id="PTHR43730:SF1">
    <property type="entry name" value="BETA-MANNOSIDASE"/>
    <property type="match status" value="1"/>
</dbReference>
<dbReference type="InterPro" id="IPR054593">
    <property type="entry name" value="Beta-mannosidase-like_N2"/>
</dbReference>
<feature type="domain" description="Glycoside hydrolase family 2 catalytic" evidence="8">
    <location>
        <begin position="319"/>
        <end position="470"/>
    </location>
</feature>
<dbReference type="Gene3D" id="2.60.120.260">
    <property type="entry name" value="Galactose-binding domain-like"/>
    <property type="match status" value="1"/>
</dbReference>
<keyword evidence="4" id="KW-0732">Signal</keyword>
<dbReference type="Gene3D" id="3.20.20.80">
    <property type="entry name" value="Glycosidases"/>
    <property type="match status" value="1"/>
</dbReference>
<evidence type="ECO:0000256" key="5">
    <source>
        <dbReference type="ARBA" id="ARBA00022801"/>
    </source>
</evidence>
<dbReference type="SUPFAM" id="SSF49785">
    <property type="entry name" value="Galactose-binding domain-like"/>
    <property type="match status" value="1"/>
</dbReference>
<dbReference type="Pfam" id="PF00703">
    <property type="entry name" value="Glyco_hydro_2"/>
    <property type="match status" value="1"/>
</dbReference>
<dbReference type="GO" id="GO:0006516">
    <property type="term" value="P:glycoprotein catabolic process"/>
    <property type="evidence" value="ECO:0007669"/>
    <property type="project" value="TreeGrafter"/>
</dbReference>
<dbReference type="InterPro" id="IPR050887">
    <property type="entry name" value="Beta-mannosidase_GH2"/>
</dbReference>
<reference evidence="10 11" key="1">
    <citation type="submission" date="2019-05" db="EMBL/GenBank/DDBJ databases">
        <authorList>
            <person name="Narsing Rao M.P."/>
            <person name="Li W.J."/>
        </authorList>
    </citation>
    <scope>NUCLEOTIDE SEQUENCE [LARGE SCALE GENOMIC DNA]</scope>
    <source>
        <strain evidence="10 11">SYSU_K30003</strain>
    </source>
</reference>
<dbReference type="GO" id="GO:0005975">
    <property type="term" value="P:carbohydrate metabolic process"/>
    <property type="evidence" value="ECO:0007669"/>
    <property type="project" value="InterPro"/>
</dbReference>
<sequence length="863" mass="97560">MSMDISLRTMEWRLKGFWPWVPMLRNSMETGMELLGVTDWIPATVPGGVHYDLFRAGLIDNPYIDRNSLHSEWVENRWWVYKTEFPKPACTGEKVELVCKGLDYEAFVYMNGIRLGEHRGMYHPAVFDVTEILTSRDTVELIIVLAHAPDEMGQIGKTSMTFTQKSRFNYKWDFSTRLVNLGLWDDVVLRVHSSHSIGPAYIRTDVEDGEGIVSVSASVESKSGGPNRPAACTVTLTTPQGELIGRETAAVSDAVEVRFRVPSPELWYPNGFGDQPLYEVRLTLTDGAATLDEKSYKVGIRSLRYEKNEGSPEDALPYTFVVNGKKVYIKGVNLTPLDHLYGNIGLKRYDWIVRLAKFANVNMIRIWGGGIIEKPEFYELCDRYGIMVWQEFIQSSSGVDNIPSKRPEFLELLERTAVAALCDRRNYTSLTVWSGGNELMSDVRVPSTAEDENLAMLGRLVETHDPQRLFLPTSASGPVEHITRKKGVSHDVHGWWKYEGNPNHYELYGEADNLFHSEFGVDGASATKSLRKFLSKEHLAPTSMEDSLTWRHRGEWWDTYARNLRMFGSVSDLDTFVECSQWMQAEGLRFILEANRRRKFRNSGSIIWQLNEPWPNISCTNLVDYYGETKMAYHFARKAFSPDHVSLDYRRLDYRPGERFEGGVYVHRAGGSSAVSVTAEVLDARGRVIYEKQYEGVTKEDHALEIGALEFDVPPLEEELFFVRLKGRAQRSDAEVSSNLYVFSTREEAVYAPALQLDGARLDVGALEEWSGGKGAAERTRRYRVANEGTTVALHVYPEVAGDRYWAVADGAYESLFPGDSVVITVTCIAREGGPFDSLAESTESDIPSVAFKSFHAQQHVLI</sequence>
<dbReference type="InterPro" id="IPR036156">
    <property type="entry name" value="Beta-gal/glucu_dom_sf"/>
</dbReference>
<dbReference type="InterPro" id="IPR006102">
    <property type="entry name" value="Ig-like_GH2"/>
</dbReference>
<evidence type="ECO:0000256" key="3">
    <source>
        <dbReference type="ARBA" id="ARBA00012754"/>
    </source>
</evidence>
<name>A0A5R9GD82_9BACL</name>
<gene>
    <name evidence="10" type="ORF">FE782_19830</name>
</gene>
<evidence type="ECO:0000313" key="10">
    <source>
        <dbReference type="EMBL" id="TLS50613.1"/>
    </source>
</evidence>
<evidence type="ECO:0000256" key="1">
    <source>
        <dbReference type="ARBA" id="ARBA00000829"/>
    </source>
</evidence>
<evidence type="ECO:0000259" key="9">
    <source>
        <dbReference type="Pfam" id="PF22666"/>
    </source>
</evidence>
<comment type="catalytic activity">
    <reaction evidence="1">
        <text>Hydrolysis of terminal, non-reducing beta-D-mannose residues in beta-D-mannosides.</text>
        <dbReference type="EC" id="3.2.1.25"/>
    </reaction>
</comment>
<protein>
    <recommendedName>
        <fullName evidence="3">beta-mannosidase</fullName>
        <ecNumber evidence="3">3.2.1.25</ecNumber>
    </recommendedName>
</protein>
<dbReference type="InterPro" id="IPR006103">
    <property type="entry name" value="Glyco_hydro_2_cat"/>
</dbReference>
<evidence type="ECO:0000313" key="11">
    <source>
        <dbReference type="Proteomes" id="UP000309676"/>
    </source>
</evidence>
<comment type="caution">
    <text evidence="10">The sequence shown here is derived from an EMBL/GenBank/DDBJ whole genome shotgun (WGS) entry which is preliminary data.</text>
</comment>
<dbReference type="Pfam" id="PF02836">
    <property type="entry name" value="Glyco_hydro_2_C"/>
    <property type="match status" value="1"/>
</dbReference>
<evidence type="ECO:0000256" key="4">
    <source>
        <dbReference type="ARBA" id="ARBA00022729"/>
    </source>
</evidence>
<evidence type="ECO:0000259" key="8">
    <source>
        <dbReference type="Pfam" id="PF02836"/>
    </source>
</evidence>
<keyword evidence="6" id="KW-0326">Glycosidase</keyword>
<accession>A0A5R9GD82</accession>
<comment type="similarity">
    <text evidence="2">Belongs to the glycosyl hydrolase 2 family.</text>
</comment>
<dbReference type="InterPro" id="IPR008979">
    <property type="entry name" value="Galactose-bd-like_sf"/>
</dbReference>
<dbReference type="SUPFAM" id="SSF49303">
    <property type="entry name" value="beta-Galactosidase/glucuronidase domain"/>
    <property type="match status" value="2"/>
</dbReference>
<feature type="domain" description="Glycoside hydrolase family 2 immunoglobulin-like beta-sandwich" evidence="7">
    <location>
        <begin position="201"/>
        <end position="301"/>
    </location>
</feature>
<dbReference type="GO" id="GO:0004567">
    <property type="term" value="F:beta-mannosidase activity"/>
    <property type="evidence" value="ECO:0007669"/>
    <property type="project" value="UniProtKB-EC"/>
</dbReference>
<keyword evidence="5" id="KW-0378">Hydrolase</keyword>
<proteinExistence type="inferred from homology"/>
<dbReference type="AlphaFoldDB" id="A0A5R9GD82"/>
<dbReference type="InterPro" id="IPR017853">
    <property type="entry name" value="GH"/>
</dbReference>
<evidence type="ECO:0000256" key="2">
    <source>
        <dbReference type="ARBA" id="ARBA00007401"/>
    </source>
</evidence>
<organism evidence="10 11">
    <name type="scientific">Paenibacillus antri</name>
    <dbReference type="NCBI Taxonomy" id="2582848"/>
    <lineage>
        <taxon>Bacteria</taxon>
        <taxon>Bacillati</taxon>
        <taxon>Bacillota</taxon>
        <taxon>Bacilli</taxon>
        <taxon>Bacillales</taxon>
        <taxon>Paenibacillaceae</taxon>
        <taxon>Paenibacillus</taxon>
    </lineage>
</organism>
<evidence type="ECO:0000256" key="6">
    <source>
        <dbReference type="ARBA" id="ARBA00023295"/>
    </source>
</evidence>
<dbReference type="EC" id="3.2.1.25" evidence="3"/>
<keyword evidence="11" id="KW-1185">Reference proteome</keyword>
<feature type="domain" description="Beta-mannosidase-like galactose-binding" evidence="9">
    <location>
        <begin position="38"/>
        <end position="184"/>
    </location>
</feature>
<dbReference type="EMBL" id="VCIW01000014">
    <property type="protein sequence ID" value="TLS50613.1"/>
    <property type="molecule type" value="Genomic_DNA"/>
</dbReference>
<evidence type="ECO:0000259" key="7">
    <source>
        <dbReference type="Pfam" id="PF00703"/>
    </source>
</evidence>
<dbReference type="PANTHER" id="PTHR43730">
    <property type="entry name" value="BETA-MANNOSIDASE"/>
    <property type="match status" value="1"/>
</dbReference>
<dbReference type="InterPro" id="IPR013783">
    <property type="entry name" value="Ig-like_fold"/>
</dbReference>
<dbReference type="Gene3D" id="2.60.40.10">
    <property type="entry name" value="Immunoglobulins"/>
    <property type="match status" value="2"/>
</dbReference>
<dbReference type="SUPFAM" id="SSF51445">
    <property type="entry name" value="(Trans)glycosidases"/>
    <property type="match status" value="1"/>
</dbReference>